<gene>
    <name evidence="2" type="ORF">J2Z48_002960</name>
</gene>
<sequence>MLSKQVKAEKSVQDLIPIKAIYSEMIETTDRRLVKILSVTSVNTHLMSYSEEREILKSYENFLKSLDKPIQIARVSQPIDLKSYLFDLNKQLKQIENPYKKSMMQNYIAYAKQLQEDRNMIRRSRYVVISEPFTDDRSKDKAIQVLKTRVQDLKFKLEEMLYRQKLEVSELTNEELRKCLHMFFDYEHAQLQGMSEADAREYPYMIGKRNLMETAQIMLKEENLID</sequence>
<dbReference type="InterPro" id="IPR058596">
    <property type="entry name" value="TraC-like_dom"/>
</dbReference>
<dbReference type="EMBL" id="JAUSUV010000017">
    <property type="protein sequence ID" value="MDQ0418756.1"/>
    <property type="molecule type" value="Genomic_DNA"/>
</dbReference>
<name>A0AAJ1TQP8_9BACL</name>
<evidence type="ECO:0000259" key="1">
    <source>
        <dbReference type="Pfam" id="PF26593"/>
    </source>
</evidence>
<reference evidence="2 3" key="1">
    <citation type="submission" date="2023-07" db="EMBL/GenBank/DDBJ databases">
        <title>Genomic Encyclopedia of Type Strains, Phase IV (KMG-IV): sequencing the most valuable type-strain genomes for metagenomic binning, comparative biology and taxonomic classification.</title>
        <authorList>
            <person name="Goeker M."/>
        </authorList>
    </citation>
    <scope>NUCLEOTIDE SEQUENCE [LARGE SCALE GENOMIC DNA]</scope>
    <source>
        <strain evidence="2 3">DSM 46876</strain>
    </source>
</reference>
<feature type="domain" description="TraC-like" evidence="1">
    <location>
        <begin position="24"/>
        <end position="130"/>
    </location>
</feature>
<dbReference type="Proteomes" id="UP001238450">
    <property type="component" value="Unassembled WGS sequence"/>
</dbReference>
<keyword evidence="3" id="KW-1185">Reference proteome</keyword>
<dbReference type="Pfam" id="PF26593">
    <property type="entry name" value="TraC-like"/>
    <property type="match status" value="1"/>
</dbReference>
<protein>
    <submittedName>
        <fullName evidence="2">Nucleic acid-binding protein</fullName>
    </submittedName>
</protein>
<comment type="caution">
    <text evidence="2">The sequence shown here is derived from an EMBL/GenBank/DDBJ whole genome shotgun (WGS) entry which is preliminary data.</text>
</comment>
<dbReference type="AlphaFoldDB" id="A0AAJ1TQP8"/>
<accession>A0AAJ1TQP8</accession>
<organism evidence="2 3">
    <name type="scientific">Croceifilum oryzae</name>
    <dbReference type="NCBI Taxonomy" id="1553429"/>
    <lineage>
        <taxon>Bacteria</taxon>
        <taxon>Bacillati</taxon>
        <taxon>Bacillota</taxon>
        <taxon>Bacilli</taxon>
        <taxon>Bacillales</taxon>
        <taxon>Thermoactinomycetaceae</taxon>
        <taxon>Croceifilum</taxon>
    </lineage>
</organism>
<evidence type="ECO:0000313" key="2">
    <source>
        <dbReference type="EMBL" id="MDQ0418756.1"/>
    </source>
</evidence>
<dbReference type="RefSeq" id="WP_307254682.1">
    <property type="nucleotide sequence ID" value="NZ_JAUSUV010000017.1"/>
</dbReference>
<proteinExistence type="predicted"/>
<evidence type="ECO:0000313" key="3">
    <source>
        <dbReference type="Proteomes" id="UP001238450"/>
    </source>
</evidence>